<sequence length="703" mass="80619">MIGGHSIQTLCELEKHLQKKVEGVPPFKPHTCQHCEKIVVEMPDRPPHFYDDPPGKSIQVSIQGVTANTLIDGANDGCPLFTPVAKDMPDKVAQRMGDLDVKLKIDLIRGERRWNSVTGKLLDGYHGTLLVEGMASPMYSLGRGVNSDCPGWLRKMWVVSPSSEGMLSWARYWYQECDKKAGFRHHMCQPAAERSSFIPTRLIVVPRKHEKQLKIVKKGKIKKEHVKWCSLSYCWGESQDMQSTTKNFRWGERTICLRELPRTILDALLVAHSIEVEYIWIDSLCILQNDPMDVQKELASMAKVYQDAAVTLVAASASKVTEGFLNPRNFEKNWESAPIQLKCRYESKQGSIMLHHLNKQAPDDPIHSRGWTLQEMMVSPRLLIYGSSATTWSCNTERYHDCDLLYPQSDDIRELSWGAVRLDGWKNNWDVIVEQYSKRKLFLAKDRLKALAAIAETYRHGHEVKKQRMIELDRESGPTKTDVSPPVKYAAGLWTDTLDEMLLWHYTEHTGNVRQGSYRAPSWSWASVDSAHAINFKQATVLSIKSITVEPEDWRLPFADAKEGSAIIRIECDLGSFYLGRDSPEDGRASEPYLASIFETYSRKKGMRKEKKTWKPKKPGEYMYLDAPKSDFVYWNTGCWSKVYMLRAYTDWKEEEYVSALLLVKTTSTGNTYKRIGICRIQDTRGKVREHFWLSDSCIIEIV</sequence>
<evidence type="ECO:0000313" key="3">
    <source>
        <dbReference type="Proteomes" id="UP001152607"/>
    </source>
</evidence>
<protein>
    <recommendedName>
        <fullName evidence="1">Heterokaryon incompatibility domain-containing protein</fullName>
    </recommendedName>
</protein>
<dbReference type="AlphaFoldDB" id="A0A9W4U9K4"/>
<comment type="caution">
    <text evidence="2">The sequence shown here is derived from an EMBL/GenBank/DDBJ whole genome shotgun (WGS) entry which is preliminary data.</text>
</comment>
<dbReference type="EMBL" id="CAOQHR010000002">
    <property type="protein sequence ID" value="CAI6330946.1"/>
    <property type="molecule type" value="Genomic_DNA"/>
</dbReference>
<organism evidence="2 3">
    <name type="scientific">Periconia digitata</name>
    <dbReference type="NCBI Taxonomy" id="1303443"/>
    <lineage>
        <taxon>Eukaryota</taxon>
        <taxon>Fungi</taxon>
        <taxon>Dikarya</taxon>
        <taxon>Ascomycota</taxon>
        <taxon>Pezizomycotina</taxon>
        <taxon>Dothideomycetes</taxon>
        <taxon>Pleosporomycetidae</taxon>
        <taxon>Pleosporales</taxon>
        <taxon>Massarineae</taxon>
        <taxon>Periconiaceae</taxon>
        <taxon>Periconia</taxon>
    </lineage>
</organism>
<dbReference type="PANTHER" id="PTHR33112:SF16">
    <property type="entry name" value="HETEROKARYON INCOMPATIBILITY DOMAIN-CONTAINING PROTEIN"/>
    <property type="match status" value="1"/>
</dbReference>
<dbReference type="Proteomes" id="UP001152607">
    <property type="component" value="Unassembled WGS sequence"/>
</dbReference>
<dbReference type="InterPro" id="IPR010730">
    <property type="entry name" value="HET"/>
</dbReference>
<evidence type="ECO:0000259" key="1">
    <source>
        <dbReference type="Pfam" id="PF06985"/>
    </source>
</evidence>
<proteinExistence type="predicted"/>
<dbReference type="Pfam" id="PF06985">
    <property type="entry name" value="HET"/>
    <property type="match status" value="1"/>
</dbReference>
<feature type="domain" description="Heterokaryon incompatibility" evidence="1">
    <location>
        <begin position="230"/>
        <end position="375"/>
    </location>
</feature>
<evidence type="ECO:0000313" key="2">
    <source>
        <dbReference type="EMBL" id="CAI6330946.1"/>
    </source>
</evidence>
<gene>
    <name evidence="2" type="ORF">PDIGIT_LOCUS4344</name>
</gene>
<reference evidence="2" key="1">
    <citation type="submission" date="2023-01" db="EMBL/GenBank/DDBJ databases">
        <authorList>
            <person name="Van Ghelder C."/>
            <person name="Rancurel C."/>
        </authorList>
    </citation>
    <scope>NUCLEOTIDE SEQUENCE</scope>
    <source>
        <strain evidence="2">CNCM I-4278</strain>
    </source>
</reference>
<name>A0A9W4U9K4_9PLEO</name>
<keyword evidence="3" id="KW-1185">Reference proteome</keyword>
<accession>A0A9W4U9K4</accession>
<dbReference type="OrthoDB" id="5125733at2759"/>
<dbReference type="PANTHER" id="PTHR33112">
    <property type="entry name" value="DOMAIN PROTEIN, PUTATIVE-RELATED"/>
    <property type="match status" value="1"/>
</dbReference>